<dbReference type="Proteomes" id="UP000828390">
    <property type="component" value="Unassembled WGS sequence"/>
</dbReference>
<dbReference type="GO" id="GO:0008017">
    <property type="term" value="F:microtubule binding"/>
    <property type="evidence" value="ECO:0007669"/>
    <property type="project" value="InterPro"/>
</dbReference>
<evidence type="ECO:0000256" key="1">
    <source>
        <dbReference type="SAM" id="MobiDB-lite"/>
    </source>
</evidence>
<feature type="region of interest" description="Disordered" evidence="1">
    <location>
        <begin position="708"/>
        <end position="797"/>
    </location>
</feature>
<feature type="compositionally biased region" description="Basic and acidic residues" evidence="1">
    <location>
        <begin position="905"/>
        <end position="926"/>
    </location>
</feature>
<evidence type="ECO:0000313" key="5">
    <source>
        <dbReference type="Proteomes" id="UP000828390"/>
    </source>
</evidence>
<dbReference type="Pfam" id="PF23415">
    <property type="entry name" value="MAPB1_N"/>
    <property type="match status" value="1"/>
</dbReference>
<evidence type="ECO:0008006" key="6">
    <source>
        <dbReference type="Google" id="ProtNLM"/>
    </source>
</evidence>
<feature type="compositionally biased region" description="Polar residues" evidence="1">
    <location>
        <begin position="1439"/>
        <end position="1470"/>
    </location>
</feature>
<protein>
    <recommendedName>
        <fullName evidence="6">Microtubule-associated protein futsch</fullName>
    </recommendedName>
</protein>
<feature type="domain" description="Microtubule-associated protein 1A/B/S-like MBL-like" evidence="3">
    <location>
        <begin position="186"/>
        <end position="447"/>
    </location>
</feature>
<dbReference type="GO" id="GO:0031114">
    <property type="term" value="P:regulation of microtubule depolymerization"/>
    <property type="evidence" value="ECO:0007669"/>
    <property type="project" value="TreeGrafter"/>
</dbReference>
<feature type="compositionally biased region" description="Low complexity" evidence="1">
    <location>
        <begin position="454"/>
        <end position="474"/>
    </location>
</feature>
<dbReference type="GO" id="GO:0045202">
    <property type="term" value="C:synapse"/>
    <property type="evidence" value="ECO:0007669"/>
    <property type="project" value="TreeGrafter"/>
</dbReference>
<feature type="compositionally biased region" description="Acidic residues" evidence="1">
    <location>
        <begin position="626"/>
        <end position="651"/>
    </location>
</feature>
<feature type="compositionally biased region" description="Basic and acidic residues" evidence="1">
    <location>
        <begin position="1402"/>
        <end position="1415"/>
    </location>
</feature>
<feature type="compositionally biased region" description="Basic and acidic residues" evidence="1">
    <location>
        <begin position="1107"/>
        <end position="1116"/>
    </location>
</feature>
<feature type="compositionally biased region" description="Basic and acidic residues" evidence="1">
    <location>
        <begin position="613"/>
        <end position="625"/>
    </location>
</feature>
<feature type="compositionally biased region" description="Low complexity" evidence="1">
    <location>
        <begin position="1494"/>
        <end position="1504"/>
    </location>
</feature>
<sequence>FKCWDAAGTGVDINDALAQVANRADLGEEGPDACPFGNRLRRGERVIRYNSEDLSVDILVNPQAKTVALATQTLLATPSKHKHIIYAGLSYAGTGAWVLQDDIFTLDDFAHVAKDSDVENSLRQQHGASLHIVTSAEGGWSNGHVNKADFAKLINVTLNPPDKADTQHGVMQFVAYISNFVKVTELNDLMRSSDLVGTIKFSGPTLYIFPSCQGDSALFGINGFNMLINGGYSRKSCFWDFSRHLERVDAALVTHLGPDNLFGLKSLLQRKSMEKIQPDIGFMFVNSSDKIKAHTESEEVKEETLQINLAEEGNKLMQFARQIGQTPHPVTRSVSGPTPEPINLYHKIGIGSLDMYILNPITDSKELKDFFQQWNQKVAHFGSNQHLPLPNILSVCALLVWRPSDPNTNITRIFFPGNAPQHKILEGLERLKTLDILKHATCTKTSLLSKPAKKPATVSTKPPTKPKVSPATTPRNETPIEKPKKEVAPKEVKEVAPKVAAAPKPKPAPAMPKAKKEDVNKKASKTQEAKPAPPKAEKVTKSAPPKAAPAKTSKTSTPSKSSAKSSSSSSPKLTSSPIKGPEKKEVVEPPKEPSADVEPEATVNETENLVDLSSHENGHEESHTETEEEQTPTSQQDEEESAANEHQDEEIEPHSFTEPTEPEEESGHGAMDRQKMRDLGIYDEDESIDDKQGEEEYRYEDREQGMYGGMADSMHEDLMGGFNESGNTRKGFQEDLMTGSMHESMYDNNSPFDGPVNTENGGTNLDDLMTPEDETSEEIQPQALPEPVAYPPESYGQEPDLIPVIAAKEESLLVEHGGIPQCHEPDLVPVSQDLKTESLGEDTTADVADTPDEAKGFLDQDDTPDEAKRFLDQDDGIVDSEEKDIGKDIENDVAQTEETIEDDDNLKKQEEEVTHEEGRDNEAYRYEDEELAKEENSLKDSEEEIECGVIDDVVKPESKVVETYDAIDEMIAVQDEESEEMYRPKSPEPVEQEMFPEECKLEETPASVNEVGCIGNTEMERPHIPVDNEDELDKSDSDAEQPEMINETNFSQQFSKDDESNRARTPDSEEERAESPDSQEGAEDLVRSSVERDEQRSDSPVDEENGERDSMEREFEPSDSVEREEETRESVEREDETRDSLEREHETSFARDTEDRDSMEKDGPVGHSSGQEEEQNENQEGSYEDESEETEETDDDEDDEEQQSSSYDQEENTDEKCLIPENLSNLKYVAEEKPQETDLLDAPTQYDQPTDSILTPESEYTSASHGGQIGYHEMGDQDEDSAEGFEMRQESPVEQQTNPFGDRYDQMGKASNSSNPFDSYDPSYSNPYDGFGGFHQPGAHNSQHEDEEEEEHGGPASFDPVSEWGRPMGLPSPPPPDAKPAEGKPASVATKSPRPKSAPKNDAAKKPESDKEKKIPAKKPAAAAPKPAASNGVPEKSKTSNLNSTRLSTGGNPNASRLSMGGKTTSNPRPTSAPAKPAEEKPKVNGTNTNKRPATATAASTKTAAVAPKMPPLPAFNSYYVDLTYIPNHGNTHYSDVEFFKRVRARYYVLSALSPNKQILDALLEGKSTWEDKSLPVTIIPTYENDTLISWNTLHKDKMAEMNIDIAPSASRCTVQLHDTETGLSAYRLLF</sequence>
<feature type="region of interest" description="Disordered" evidence="1">
    <location>
        <begin position="973"/>
        <end position="1504"/>
    </location>
</feature>
<feature type="compositionally biased region" description="Basic and acidic residues" evidence="1">
    <location>
        <begin position="514"/>
        <end position="528"/>
    </location>
</feature>
<gene>
    <name evidence="4" type="ORF">DPMN_103399</name>
</gene>
<dbReference type="GO" id="GO:0000226">
    <property type="term" value="P:microtubule cytoskeleton organization"/>
    <property type="evidence" value="ECO:0007669"/>
    <property type="project" value="InterPro"/>
</dbReference>
<dbReference type="GO" id="GO:0005874">
    <property type="term" value="C:microtubule"/>
    <property type="evidence" value="ECO:0007669"/>
    <property type="project" value="InterPro"/>
</dbReference>
<dbReference type="GO" id="GO:0005829">
    <property type="term" value="C:cytosol"/>
    <property type="evidence" value="ECO:0007669"/>
    <property type="project" value="TreeGrafter"/>
</dbReference>
<evidence type="ECO:0000313" key="4">
    <source>
        <dbReference type="EMBL" id="KAH3830160.1"/>
    </source>
</evidence>
<dbReference type="GO" id="GO:0003779">
    <property type="term" value="F:actin binding"/>
    <property type="evidence" value="ECO:0007669"/>
    <property type="project" value="TreeGrafter"/>
</dbReference>
<dbReference type="EMBL" id="JAIWYP010000004">
    <property type="protein sequence ID" value="KAH3830160.1"/>
    <property type="molecule type" value="Genomic_DNA"/>
</dbReference>
<dbReference type="GO" id="GO:0005875">
    <property type="term" value="C:microtubule associated complex"/>
    <property type="evidence" value="ECO:0007669"/>
    <property type="project" value="TreeGrafter"/>
</dbReference>
<feature type="compositionally biased region" description="Basic and acidic residues" evidence="1">
    <location>
        <begin position="1125"/>
        <end position="1164"/>
    </location>
</feature>
<feature type="compositionally biased region" description="Polar residues" evidence="1">
    <location>
        <begin position="746"/>
        <end position="763"/>
    </location>
</feature>
<feature type="compositionally biased region" description="Basic and acidic residues" evidence="1">
    <location>
        <begin position="1084"/>
        <end position="1099"/>
    </location>
</feature>
<feature type="region of interest" description="Disordered" evidence="1">
    <location>
        <begin position="448"/>
        <end position="696"/>
    </location>
</feature>
<evidence type="ECO:0000259" key="3">
    <source>
        <dbReference type="Pfam" id="PF25281"/>
    </source>
</evidence>
<keyword evidence="5" id="KW-1185">Reference proteome</keyword>
<feature type="non-terminal residue" evidence="4">
    <location>
        <position position="1"/>
    </location>
</feature>
<comment type="caution">
    <text evidence="4">The sequence shown here is derived from an EMBL/GenBank/DDBJ whole genome shotgun (WGS) entry which is preliminary data.</text>
</comment>
<feature type="region of interest" description="Disordered" evidence="1">
    <location>
        <begin position="816"/>
        <end position="943"/>
    </location>
</feature>
<reference evidence="4" key="2">
    <citation type="submission" date="2020-11" db="EMBL/GenBank/DDBJ databases">
        <authorList>
            <person name="McCartney M.A."/>
            <person name="Auch B."/>
            <person name="Kono T."/>
            <person name="Mallez S."/>
            <person name="Becker A."/>
            <person name="Gohl D.M."/>
            <person name="Silverstein K.A.T."/>
            <person name="Koren S."/>
            <person name="Bechman K.B."/>
            <person name="Herman A."/>
            <person name="Abrahante J.E."/>
            <person name="Garbe J."/>
        </authorList>
    </citation>
    <scope>NUCLEOTIDE SEQUENCE</scope>
    <source>
        <strain evidence="4">Duluth1</strain>
        <tissue evidence="4">Whole animal</tissue>
    </source>
</reference>
<evidence type="ECO:0000259" key="2">
    <source>
        <dbReference type="Pfam" id="PF23415"/>
    </source>
</evidence>
<feature type="domain" description="Microtubule-associated protein 1B/S N-terminal" evidence="2">
    <location>
        <begin position="1"/>
        <end position="179"/>
    </location>
</feature>
<reference evidence="4" key="1">
    <citation type="journal article" date="2019" name="bioRxiv">
        <title>The Genome of the Zebra Mussel, Dreissena polymorpha: A Resource for Invasive Species Research.</title>
        <authorList>
            <person name="McCartney M.A."/>
            <person name="Auch B."/>
            <person name="Kono T."/>
            <person name="Mallez S."/>
            <person name="Zhang Y."/>
            <person name="Obille A."/>
            <person name="Becker A."/>
            <person name="Abrahante J.E."/>
            <person name="Garbe J."/>
            <person name="Badalamenti J.P."/>
            <person name="Herman A."/>
            <person name="Mangelson H."/>
            <person name="Liachko I."/>
            <person name="Sullivan S."/>
            <person name="Sone E.D."/>
            <person name="Koren S."/>
            <person name="Silverstein K.A.T."/>
            <person name="Beckman K.B."/>
            <person name="Gohl D.M."/>
        </authorList>
    </citation>
    <scope>NUCLEOTIDE SEQUENCE</scope>
    <source>
        <strain evidence="4">Duluth1</strain>
        <tissue evidence="4">Whole animal</tissue>
    </source>
</reference>
<dbReference type="GO" id="GO:0030425">
    <property type="term" value="C:dendrite"/>
    <property type="evidence" value="ECO:0007669"/>
    <property type="project" value="TreeGrafter"/>
</dbReference>
<organism evidence="4 5">
    <name type="scientific">Dreissena polymorpha</name>
    <name type="common">Zebra mussel</name>
    <name type="synonym">Mytilus polymorpha</name>
    <dbReference type="NCBI Taxonomy" id="45954"/>
    <lineage>
        <taxon>Eukaryota</taxon>
        <taxon>Metazoa</taxon>
        <taxon>Spiralia</taxon>
        <taxon>Lophotrochozoa</taxon>
        <taxon>Mollusca</taxon>
        <taxon>Bivalvia</taxon>
        <taxon>Autobranchia</taxon>
        <taxon>Heteroconchia</taxon>
        <taxon>Euheterodonta</taxon>
        <taxon>Imparidentia</taxon>
        <taxon>Neoheterodontei</taxon>
        <taxon>Myida</taxon>
        <taxon>Dreissenoidea</taxon>
        <taxon>Dreissenidae</taxon>
        <taxon>Dreissena</taxon>
    </lineage>
</organism>
<proteinExistence type="predicted"/>
<feature type="compositionally biased region" description="Acidic residues" evidence="1">
    <location>
        <begin position="1027"/>
        <end position="1041"/>
    </location>
</feature>
<feature type="compositionally biased region" description="Acidic residues" evidence="1">
    <location>
        <begin position="1171"/>
        <end position="1213"/>
    </location>
</feature>
<feature type="compositionally biased region" description="Acidic residues" evidence="1">
    <location>
        <begin position="873"/>
        <end position="882"/>
    </location>
</feature>
<feature type="compositionally biased region" description="Basic and acidic residues" evidence="1">
    <location>
        <begin position="580"/>
        <end position="594"/>
    </location>
</feature>
<feature type="compositionally biased region" description="Polar residues" evidence="1">
    <location>
        <begin position="1245"/>
        <end position="1265"/>
    </location>
</feature>
<name>A0A9D4H9P8_DREPO</name>
<feature type="compositionally biased region" description="Polar residues" evidence="1">
    <location>
        <begin position="1309"/>
        <end position="1326"/>
    </location>
</feature>
<dbReference type="Pfam" id="PF25281">
    <property type="entry name" value="MBL_MAP1B"/>
    <property type="match status" value="1"/>
</dbReference>
<dbReference type="InterPro" id="IPR057480">
    <property type="entry name" value="MAP1A/B/S-like_MBL"/>
</dbReference>
<dbReference type="GO" id="GO:0007409">
    <property type="term" value="P:axonogenesis"/>
    <property type="evidence" value="ECO:0007669"/>
    <property type="project" value="TreeGrafter"/>
</dbReference>
<feature type="compositionally biased region" description="Basic and acidic residues" evidence="1">
    <location>
        <begin position="478"/>
        <end position="496"/>
    </location>
</feature>
<dbReference type="GO" id="GO:0016358">
    <property type="term" value="P:dendrite development"/>
    <property type="evidence" value="ECO:0007669"/>
    <property type="project" value="TreeGrafter"/>
</dbReference>
<feature type="compositionally biased region" description="Basic and acidic residues" evidence="1">
    <location>
        <begin position="1055"/>
        <end position="1067"/>
    </location>
</feature>
<dbReference type="PANTHER" id="PTHR13843:SF12">
    <property type="entry name" value="ATPASE F1_V1_A1 COMPLEX ALPHA_BETA SUBUNIT NUCLEOTIDE-BINDING DOMAIN-CONTAINING PROTEIN"/>
    <property type="match status" value="1"/>
</dbReference>
<dbReference type="PANTHER" id="PTHR13843">
    <property type="entry name" value="MICROTUBULE-ASSOCIATED PROTEIN"/>
    <property type="match status" value="1"/>
</dbReference>
<feature type="compositionally biased region" description="Low complexity" evidence="1">
    <location>
        <begin position="1418"/>
        <end position="1429"/>
    </location>
</feature>
<dbReference type="GO" id="GO:0043025">
    <property type="term" value="C:neuronal cell body"/>
    <property type="evidence" value="ECO:0007669"/>
    <property type="project" value="TreeGrafter"/>
</dbReference>
<feature type="compositionally biased region" description="Basic and acidic residues" evidence="1">
    <location>
        <begin position="665"/>
        <end position="680"/>
    </location>
</feature>
<feature type="compositionally biased region" description="Low complexity" evidence="1">
    <location>
        <begin position="541"/>
        <end position="579"/>
    </location>
</feature>
<accession>A0A9D4H9P8</accession>
<dbReference type="InterPro" id="IPR056617">
    <property type="entry name" value="MAP1B/S_N"/>
</dbReference>
<dbReference type="InterPro" id="IPR026074">
    <property type="entry name" value="MAP1"/>
</dbReference>